<evidence type="ECO:0000313" key="2">
    <source>
        <dbReference type="Proteomes" id="UP000323824"/>
    </source>
</evidence>
<gene>
    <name evidence="1" type="ORF">EW093_12185</name>
</gene>
<evidence type="ECO:0000313" key="1">
    <source>
        <dbReference type="EMBL" id="QEN05439.1"/>
    </source>
</evidence>
<accession>A0A5C1QEK8</accession>
<name>A0A5C1QEK8_9SPIO</name>
<dbReference type="RefSeq" id="WP_149568677.1">
    <property type="nucleotide sequence ID" value="NZ_CP035807.1"/>
</dbReference>
<evidence type="ECO:0008006" key="3">
    <source>
        <dbReference type="Google" id="ProtNLM"/>
    </source>
</evidence>
<keyword evidence="2" id="KW-1185">Reference proteome</keyword>
<sequence>MEALRYIERIDSDVITIKNLKRFKGRNVEIIILPYESQISDYDEEWGNESEERIEAFNNGKFNAFDGESAIAELKNKYSIK</sequence>
<reference evidence="1 2" key="2">
    <citation type="submission" date="2019-09" db="EMBL/GenBank/DDBJ databases">
        <title>Complete Genome Sequence and Methylome Analysis of free living Spirochaetas.</title>
        <authorList>
            <person name="Leshcheva N."/>
            <person name="Mikheeva N."/>
        </authorList>
    </citation>
    <scope>NUCLEOTIDE SEQUENCE [LARGE SCALE GENOMIC DNA]</scope>
    <source>
        <strain evidence="1 2">P</strain>
    </source>
</reference>
<dbReference type="KEGG" id="sper:EW093_12185"/>
<proteinExistence type="predicted"/>
<reference evidence="1 2" key="1">
    <citation type="submission" date="2019-02" db="EMBL/GenBank/DDBJ databases">
        <authorList>
            <person name="Fomenkov A."/>
            <person name="Dubinina G."/>
            <person name="Grabovich M."/>
            <person name="Vincze T."/>
            <person name="Roberts R.J."/>
        </authorList>
    </citation>
    <scope>NUCLEOTIDE SEQUENCE [LARGE SCALE GENOMIC DNA]</scope>
    <source>
        <strain evidence="1 2">P</strain>
    </source>
</reference>
<protein>
    <recommendedName>
        <fullName evidence="3">Addiction module protein</fullName>
    </recommendedName>
</protein>
<dbReference type="EMBL" id="CP035807">
    <property type="protein sequence ID" value="QEN05439.1"/>
    <property type="molecule type" value="Genomic_DNA"/>
</dbReference>
<dbReference type="Proteomes" id="UP000323824">
    <property type="component" value="Chromosome"/>
</dbReference>
<dbReference type="AlphaFoldDB" id="A0A5C1QEK8"/>
<organism evidence="1 2">
    <name type="scientific">Thiospirochaeta perfilievii</name>
    <dbReference type="NCBI Taxonomy" id="252967"/>
    <lineage>
        <taxon>Bacteria</taxon>
        <taxon>Pseudomonadati</taxon>
        <taxon>Spirochaetota</taxon>
        <taxon>Spirochaetia</taxon>
        <taxon>Spirochaetales</taxon>
        <taxon>Spirochaetaceae</taxon>
        <taxon>Thiospirochaeta</taxon>
    </lineage>
</organism>